<reference evidence="11 12" key="1">
    <citation type="submission" date="2019-09" db="EMBL/GenBank/DDBJ databases">
        <title>Parvibaculum sedimenti sp. nov., isolated from sediment.</title>
        <authorList>
            <person name="Wang Y."/>
        </authorList>
    </citation>
    <scope>NUCLEOTIDE SEQUENCE [LARGE SCALE GENOMIC DNA]</scope>
    <source>
        <strain evidence="11 12">HXT-9</strain>
    </source>
</reference>
<evidence type="ECO:0000256" key="6">
    <source>
        <dbReference type="ARBA" id="ARBA00023139"/>
    </source>
</evidence>
<comment type="similarity">
    <text evidence="2">Belongs to the rickettsiale 17 kDa surface antigen family.</text>
</comment>
<feature type="domain" description="Surface antigen" evidence="10">
    <location>
        <begin position="101"/>
        <end position="166"/>
    </location>
</feature>
<feature type="domain" description="Glycine zipper 2TM" evidence="9">
    <location>
        <begin position="42"/>
        <end position="82"/>
    </location>
</feature>
<name>A0A6N6VH13_9HYPH</name>
<accession>A0A6N6VH13</accession>
<keyword evidence="4" id="KW-0732">Signal</keyword>
<dbReference type="InterPro" id="IPR008816">
    <property type="entry name" value="Gly_zipper_2TM_dom"/>
</dbReference>
<keyword evidence="12" id="KW-1185">Reference proteome</keyword>
<evidence type="ECO:0000256" key="4">
    <source>
        <dbReference type="ARBA" id="ARBA00022729"/>
    </source>
</evidence>
<organism evidence="11 12">
    <name type="scientific">Parvibaculum sedimenti</name>
    <dbReference type="NCBI Taxonomy" id="2608632"/>
    <lineage>
        <taxon>Bacteria</taxon>
        <taxon>Pseudomonadati</taxon>
        <taxon>Pseudomonadota</taxon>
        <taxon>Alphaproteobacteria</taxon>
        <taxon>Hyphomicrobiales</taxon>
        <taxon>Parvibaculaceae</taxon>
        <taxon>Parvibaculum</taxon>
    </lineage>
</organism>
<gene>
    <name evidence="11" type="ORF">F2P47_13535</name>
</gene>
<dbReference type="RefSeq" id="WP_152216907.1">
    <property type="nucleotide sequence ID" value="NZ_JBAQYD010000065.1"/>
</dbReference>
<evidence type="ECO:0000259" key="9">
    <source>
        <dbReference type="Pfam" id="PF05433"/>
    </source>
</evidence>
<evidence type="ECO:0000256" key="7">
    <source>
        <dbReference type="ARBA" id="ARBA00023288"/>
    </source>
</evidence>
<dbReference type="GO" id="GO:0009279">
    <property type="term" value="C:cell outer membrane"/>
    <property type="evidence" value="ECO:0007669"/>
    <property type="project" value="UniProtKB-SubCell"/>
</dbReference>
<dbReference type="Pfam" id="PF05433">
    <property type="entry name" value="Rick_17kDa_Anti"/>
    <property type="match status" value="1"/>
</dbReference>
<evidence type="ECO:0000256" key="5">
    <source>
        <dbReference type="ARBA" id="ARBA00023136"/>
    </source>
</evidence>
<evidence type="ECO:0000313" key="12">
    <source>
        <dbReference type="Proteomes" id="UP000468901"/>
    </source>
</evidence>
<dbReference type="InterPro" id="IPR051407">
    <property type="entry name" value="Bact_OM_lipoprot/Surf_antigen"/>
</dbReference>
<evidence type="ECO:0000256" key="8">
    <source>
        <dbReference type="SAM" id="MobiDB-lite"/>
    </source>
</evidence>
<dbReference type="Proteomes" id="UP000468901">
    <property type="component" value="Unassembled WGS sequence"/>
</dbReference>
<dbReference type="PANTHER" id="PTHR35603">
    <property type="match status" value="1"/>
</dbReference>
<evidence type="ECO:0000256" key="3">
    <source>
        <dbReference type="ARBA" id="ARBA00015281"/>
    </source>
</evidence>
<protein>
    <recommendedName>
        <fullName evidence="3">17 kDa surface antigen</fullName>
    </recommendedName>
</protein>
<proteinExistence type="inferred from homology"/>
<evidence type="ECO:0000259" key="10">
    <source>
        <dbReference type="Pfam" id="PF16998"/>
    </source>
</evidence>
<comment type="subcellular location">
    <subcellularLocation>
        <location evidence="1">Cell outer membrane</location>
        <topology evidence="1">Lipid-anchor</topology>
    </subcellularLocation>
</comment>
<feature type="compositionally biased region" description="Polar residues" evidence="8">
    <location>
        <begin position="97"/>
        <end position="115"/>
    </location>
</feature>
<keyword evidence="6" id="KW-0564">Palmitate</keyword>
<dbReference type="PANTHER" id="PTHR35603:SF1">
    <property type="entry name" value="OUTER MEMBRANE LIPOPROTEIN SLYB"/>
    <property type="match status" value="1"/>
</dbReference>
<dbReference type="Pfam" id="PF16998">
    <property type="entry name" value="17kDa_Anti_2"/>
    <property type="match status" value="1"/>
</dbReference>
<keyword evidence="5" id="KW-0472">Membrane</keyword>
<dbReference type="AlphaFoldDB" id="A0A6N6VH13"/>
<feature type="region of interest" description="Disordered" evidence="8">
    <location>
        <begin position="97"/>
        <end position="122"/>
    </location>
</feature>
<evidence type="ECO:0000256" key="1">
    <source>
        <dbReference type="ARBA" id="ARBA00004459"/>
    </source>
</evidence>
<sequence length="167" mass="17247">MLIPTIKRLGFVPLALLLVIGLVGMPDTARADCSPTGTNGIIGGLGGAVVGGLLGSTIGGGSGRTLATIGGALAGGLVGNNLATQLSCQDQNYVGSSTSRSLDSGQPVSWHNPDTGTYGDVKPVRSYNTQQGQYCREFQQTIYIDGERKQGYGTACRQPDGSWRIVS</sequence>
<dbReference type="InterPro" id="IPR032635">
    <property type="entry name" value="Anti_2"/>
</dbReference>
<dbReference type="EMBL" id="WESC01000012">
    <property type="protein sequence ID" value="KAB7739235.1"/>
    <property type="molecule type" value="Genomic_DNA"/>
</dbReference>
<evidence type="ECO:0000313" key="11">
    <source>
        <dbReference type="EMBL" id="KAB7739235.1"/>
    </source>
</evidence>
<keyword evidence="7" id="KW-0449">Lipoprotein</keyword>
<evidence type="ECO:0000256" key="2">
    <source>
        <dbReference type="ARBA" id="ARBA00008681"/>
    </source>
</evidence>
<comment type="caution">
    <text evidence="11">The sequence shown here is derived from an EMBL/GenBank/DDBJ whole genome shotgun (WGS) entry which is preliminary data.</text>
</comment>